<dbReference type="SUPFAM" id="SSF53254">
    <property type="entry name" value="Phosphoglycerate mutase-like"/>
    <property type="match status" value="1"/>
</dbReference>
<keyword evidence="4" id="KW-1185">Reference proteome</keyword>
<sequence>MEKETIIDLMRHGEPEGGTLIRGWQDDPLSETGWSQMREAVSEPASWDRIISSPLTRCFRFAEELSEKLDLSLSTEDRLREIGFGEWEGRLPAELYEEHPEAISNFWRDPVKHTPPGAEPLEQFKLRVEAAWEDILSRHQGEHLLVVAHGGVNRLIIANVLGIPLVNLFRMEIPFAGISRLRIGGGIPRLVFHCGSDLV</sequence>
<evidence type="ECO:0000313" key="3">
    <source>
        <dbReference type="EMBL" id="OOZ36061.1"/>
    </source>
</evidence>
<dbReference type="InterPro" id="IPR050275">
    <property type="entry name" value="PGM_Phosphatase"/>
</dbReference>
<dbReference type="PANTHER" id="PTHR48100">
    <property type="entry name" value="BROAD-SPECIFICITY PHOSPHATASE YOR283W-RELATED"/>
    <property type="match status" value="1"/>
</dbReference>
<organism evidence="3 4">
    <name type="scientific">Solemya velesiana gill symbiont</name>
    <dbReference type="NCBI Taxonomy" id="1918948"/>
    <lineage>
        <taxon>Bacteria</taxon>
        <taxon>Pseudomonadati</taxon>
        <taxon>Pseudomonadota</taxon>
        <taxon>Gammaproteobacteria</taxon>
        <taxon>sulfur-oxidizing symbionts</taxon>
    </lineage>
</organism>
<dbReference type="InterPro" id="IPR029033">
    <property type="entry name" value="His_PPase_superfam"/>
</dbReference>
<dbReference type="RefSeq" id="WP_078487693.1">
    <property type="nucleotide sequence ID" value="NZ_MPRJ01000057.1"/>
</dbReference>
<reference evidence="3 4" key="1">
    <citation type="submission" date="2016-11" db="EMBL/GenBank/DDBJ databases">
        <title>Mixed transmission modes and dynamic genome evolution in an obligate animal-bacterial symbiosis.</title>
        <authorList>
            <person name="Russell S.L."/>
            <person name="Corbett-Detig R.B."/>
            <person name="Cavanaugh C.M."/>
        </authorList>
    </citation>
    <scope>NUCLEOTIDE SEQUENCE [LARGE SCALE GENOMIC DNA]</scope>
    <source>
        <strain evidence="3">Se-Cadez</strain>
    </source>
</reference>
<feature type="binding site" evidence="2">
    <location>
        <position position="57"/>
    </location>
    <ligand>
        <name>substrate</name>
    </ligand>
</feature>
<protein>
    <submittedName>
        <fullName evidence="3">Histidine phosphatase family protein</fullName>
    </submittedName>
</protein>
<dbReference type="Proteomes" id="UP000190896">
    <property type="component" value="Unassembled WGS sequence"/>
</dbReference>
<dbReference type="GO" id="GO:0005737">
    <property type="term" value="C:cytoplasm"/>
    <property type="evidence" value="ECO:0007669"/>
    <property type="project" value="TreeGrafter"/>
</dbReference>
<dbReference type="CDD" id="cd07067">
    <property type="entry name" value="HP_PGM_like"/>
    <property type="match status" value="1"/>
</dbReference>
<evidence type="ECO:0000256" key="2">
    <source>
        <dbReference type="PIRSR" id="PIRSR613078-2"/>
    </source>
</evidence>
<dbReference type="Gene3D" id="3.40.50.1240">
    <property type="entry name" value="Phosphoglycerate mutase-like"/>
    <property type="match status" value="1"/>
</dbReference>
<dbReference type="InterPro" id="IPR013078">
    <property type="entry name" value="His_Pase_superF_clade-1"/>
</dbReference>
<gene>
    <name evidence="3" type="ORF">BOW51_09055</name>
</gene>
<dbReference type="PANTHER" id="PTHR48100:SF1">
    <property type="entry name" value="HISTIDINE PHOSPHATASE FAMILY PROTEIN-RELATED"/>
    <property type="match status" value="1"/>
</dbReference>
<dbReference type="PIRSF" id="PIRSF000709">
    <property type="entry name" value="6PFK_2-Ptase"/>
    <property type="match status" value="1"/>
</dbReference>
<evidence type="ECO:0000313" key="4">
    <source>
        <dbReference type="Proteomes" id="UP000190896"/>
    </source>
</evidence>
<dbReference type="AlphaFoldDB" id="A0A1T2KTE0"/>
<proteinExistence type="predicted"/>
<dbReference type="SMART" id="SM00855">
    <property type="entry name" value="PGAM"/>
    <property type="match status" value="1"/>
</dbReference>
<name>A0A1T2KTE0_9GAMM</name>
<comment type="caution">
    <text evidence="3">The sequence shown here is derived from an EMBL/GenBank/DDBJ whole genome shotgun (WGS) entry which is preliminary data.</text>
</comment>
<feature type="active site" description="Proton donor/acceptor" evidence="1">
    <location>
        <position position="81"/>
    </location>
</feature>
<evidence type="ECO:0000256" key="1">
    <source>
        <dbReference type="PIRSR" id="PIRSR613078-1"/>
    </source>
</evidence>
<accession>A0A1T2KTE0</accession>
<dbReference type="GO" id="GO:0016791">
    <property type="term" value="F:phosphatase activity"/>
    <property type="evidence" value="ECO:0007669"/>
    <property type="project" value="TreeGrafter"/>
</dbReference>
<dbReference type="OrthoDB" id="9783269at2"/>
<feature type="active site" description="Tele-phosphohistidine intermediate" evidence="1">
    <location>
        <position position="12"/>
    </location>
</feature>
<dbReference type="Pfam" id="PF00300">
    <property type="entry name" value="His_Phos_1"/>
    <property type="match status" value="1"/>
</dbReference>
<dbReference type="EMBL" id="MPRJ01000057">
    <property type="protein sequence ID" value="OOZ36061.1"/>
    <property type="molecule type" value="Genomic_DNA"/>
</dbReference>